<proteinExistence type="predicted"/>
<name>A0A3B1JIT6_ASTMX</name>
<dbReference type="PROSITE" id="PS50006">
    <property type="entry name" value="FHA_DOMAIN"/>
    <property type="match status" value="1"/>
</dbReference>
<dbReference type="InParanoid" id="A0A3B1JIT6"/>
<evidence type="ECO:0000313" key="3">
    <source>
        <dbReference type="Ensembl" id="ENSAMXP00000042248.1"/>
    </source>
</evidence>
<dbReference type="InterPro" id="IPR008984">
    <property type="entry name" value="SMAD_FHA_dom_sf"/>
</dbReference>
<dbReference type="SMART" id="SM00240">
    <property type="entry name" value="FHA"/>
    <property type="match status" value="1"/>
</dbReference>
<dbReference type="PANTHER" id="PTHR23308">
    <property type="entry name" value="NUCLEAR INHIBITOR OF PROTEIN PHOSPHATASE-1"/>
    <property type="match status" value="1"/>
</dbReference>
<organism evidence="3 4">
    <name type="scientific">Astyanax mexicanus</name>
    <name type="common">Blind cave fish</name>
    <name type="synonym">Astyanax fasciatus mexicanus</name>
    <dbReference type="NCBI Taxonomy" id="7994"/>
    <lineage>
        <taxon>Eukaryota</taxon>
        <taxon>Metazoa</taxon>
        <taxon>Chordata</taxon>
        <taxon>Craniata</taxon>
        <taxon>Vertebrata</taxon>
        <taxon>Euteleostomi</taxon>
        <taxon>Actinopterygii</taxon>
        <taxon>Neopterygii</taxon>
        <taxon>Teleostei</taxon>
        <taxon>Ostariophysi</taxon>
        <taxon>Characiformes</taxon>
        <taxon>Characoidei</taxon>
        <taxon>Acestrorhamphidae</taxon>
        <taxon>Acestrorhamphinae</taxon>
        <taxon>Astyanax</taxon>
    </lineage>
</organism>
<dbReference type="AlphaFoldDB" id="A0A3B1JIT6"/>
<evidence type="ECO:0000256" key="1">
    <source>
        <dbReference type="SAM" id="MobiDB-lite"/>
    </source>
</evidence>
<sequence>MDATQHIEDSFCVEEEEEDDDTDEEKEEEKKERKPLAALKVFKNEHIPETEVPLYLGENVLGRDPASCSTALQARSISSRHAVISISVFRGNPPLVWDLGSLNGTRKGRIKLSPHVRYALSAGDSVVLADLPSSGESHAPCATLLRSLLSTQR</sequence>
<accession>A0A3B1JIT6</accession>
<reference evidence="4" key="1">
    <citation type="submission" date="2013-03" db="EMBL/GenBank/DDBJ databases">
        <authorList>
            <person name="Jeffery W."/>
            <person name="Warren W."/>
            <person name="Wilson R.K."/>
        </authorList>
    </citation>
    <scope>NUCLEOTIDE SEQUENCE</scope>
    <source>
        <strain evidence="4">female</strain>
    </source>
</reference>
<dbReference type="InterPro" id="IPR000253">
    <property type="entry name" value="FHA_dom"/>
</dbReference>
<dbReference type="Pfam" id="PF00498">
    <property type="entry name" value="FHA"/>
    <property type="match status" value="1"/>
</dbReference>
<reference evidence="3" key="4">
    <citation type="submission" date="2025-09" db="UniProtKB">
        <authorList>
            <consortium name="Ensembl"/>
        </authorList>
    </citation>
    <scope>IDENTIFICATION</scope>
</reference>
<keyword evidence="4" id="KW-1185">Reference proteome</keyword>
<dbReference type="CDD" id="cd22665">
    <property type="entry name" value="FHA_MDC1"/>
    <property type="match status" value="1"/>
</dbReference>
<dbReference type="SUPFAM" id="SSF49879">
    <property type="entry name" value="SMAD/FHA domain"/>
    <property type="match status" value="1"/>
</dbReference>
<reference evidence="3" key="3">
    <citation type="submission" date="2025-08" db="UniProtKB">
        <authorList>
            <consortium name="Ensembl"/>
        </authorList>
    </citation>
    <scope>IDENTIFICATION</scope>
</reference>
<dbReference type="STRING" id="7994.ENSAMXP00000042248"/>
<dbReference type="Proteomes" id="UP000018467">
    <property type="component" value="Unassembled WGS sequence"/>
</dbReference>
<dbReference type="Bgee" id="ENSAMXG00000035242">
    <property type="expression patterns" value="Expressed in olfactory epithelium and 14 other cell types or tissues"/>
</dbReference>
<dbReference type="InterPro" id="IPR050923">
    <property type="entry name" value="Cell_Proc_Reg/RNA_Proc"/>
</dbReference>
<protein>
    <recommendedName>
        <fullName evidence="2">FHA domain-containing protein</fullName>
    </recommendedName>
</protein>
<dbReference type="GeneTree" id="ENSGT00940000161757"/>
<feature type="domain" description="FHA" evidence="2">
    <location>
        <begin position="59"/>
        <end position="112"/>
    </location>
</feature>
<dbReference type="Gene3D" id="2.60.200.20">
    <property type="match status" value="1"/>
</dbReference>
<evidence type="ECO:0000313" key="4">
    <source>
        <dbReference type="Proteomes" id="UP000018467"/>
    </source>
</evidence>
<evidence type="ECO:0000259" key="2">
    <source>
        <dbReference type="PROSITE" id="PS50006"/>
    </source>
</evidence>
<reference evidence="4" key="2">
    <citation type="journal article" date="2014" name="Nat. Commun.">
        <title>The cavefish genome reveals candidate genes for eye loss.</title>
        <authorList>
            <person name="McGaugh S.E."/>
            <person name="Gross J.B."/>
            <person name="Aken B."/>
            <person name="Blin M."/>
            <person name="Borowsky R."/>
            <person name="Chalopin D."/>
            <person name="Hinaux H."/>
            <person name="Jeffery W.R."/>
            <person name="Keene A."/>
            <person name="Ma L."/>
            <person name="Minx P."/>
            <person name="Murphy D."/>
            <person name="O'Quin K.E."/>
            <person name="Retaux S."/>
            <person name="Rohner N."/>
            <person name="Searle S.M."/>
            <person name="Stahl B.A."/>
            <person name="Tabin C."/>
            <person name="Volff J.N."/>
            <person name="Yoshizawa M."/>
            <person name="Warren W.C."/>
        </authorList>
    </citation>
    <scope>NUCLEOTIDE SEQUENCE [LARGE SCALE GENOMIC DNA]</scope>
    <source>
        <strain evidence="4">female</strain>
    </source>
</reference>
<feature type="region of interest" description="Disordered" evidence="1">
    <location>
        <begin position="1"/>
        <end position="33"/>
    </location>
</feature>
<dbReference type="Ensembl" id="ENSAMXT00000035771.1">
    <property type="protein sequence ID" value="ENSAMXP00000042248.1"/>
    <property type="gene ID" value="ENSAMXG00000035242.1"/>
</dbReference>
<feature type="compositionally biased region" description="Acidic residues" evidence="1">
    <location>
        <begin position="11"/>
        <end position="27"/>
    </location>
</feature>